<evidence type="ECO:0000256" key="1">
    <source>
        <dbReference type="ARBA" id="ARBA00004370"/>
    </source>
</evidence>
<protein>
    <submittedName>
        <fullName evidence="6">Sphingosine hydroxylase</fullName>
    </submittedName>
</protein>
<dbReference type="RefSeq" id="XP_052947888.1">
    <property type="nucleotide sequence ID" value="XM_053086557.1"/>
</dbReference>
<feature type="domain" description="Fatty acid hydroxylase" evidence="5">
    <location>
        <begin position="182"/>
        <end position="317"/>
    </location>
</feature>
<dbReference type="GO" id="GO:0008610">
    <property type="term" value="P:lipid biosynthetic process"/>
    <property type="evidence" value="ECO:0007669"/>
    <property type="project" value="InterPro"/>
</dbReference>
<dbReference type="GO" id="GO:0016491">
    <property type="term" value="F:oxidoreductase activity"/>
    <property type="evidence" value="ECO:0007669"/>
    <property type="project" value="InterPro"/>
</dbReference>
<comment type="caution">
    <text evidence="6">The sequence shown here is derived from an EMBL/GenBank/DDBJ whole genome shotgun (WGS) entry which is preliminary data.</text>
</comment>
<name>A0AA38HFK1_9TREE</name>
<organism evidence="6 7">
    <name type="scientific">Dioszegia hungarica</name>
    <dbReference type="NCBI Taxonomy" id="4972"/>
    <lineage>
        <taxon>Eukaryota</taxon>
        <taxon>Fungi</taxon>
        <taxon>Dikarya</taxon>
        <taxon>Basidiomycota</taxon>
        <taxon>Agaricomycotina</taxon>
        <taxon>Tremellomycetes</taxon>
        <taxon>Tremellales</taxon>
        <taxon>Bulleribasidiaceae</taxon>
        <taxon>Dioszegia</taxon>
    </lineage>
</organism>
<evidence type="ECO:0000256" key="2">
    <source>
        <dbReference type="ARBA" id="ARBA00022692"/>
    </source>
</evidence>
<evidence type="ECO:0000313" key="6">
    <source>
        <dbReference type="EMBL" id="KAI9638111.1"/>
    </source>
</evidence>
<evidence type="ECO:0000313" key="7">
    <source>
        <dbReference type="Proteomes" id="UP001164286"/>
    </source>
</evidence>
<dbReference type="AlphaFoldDB" id="A0AA38HFK1"/>
<reference evidence="6" key="1">
    <citation type="journal article" date="2022" name="G3 (Bethesda)">
        <title>High quality genome of the basidiomycete yeast Dioszegia hungarica PDD-24b-2 isolated from cloud water.</title>
        <authorList>
            <person name="Jarrige D."/>
            <person name="Haridas S."/>
            <person name="Bleykasten-Grosshans C."/>
            <person name="Joly M."/>
            <person name="Nadalig T."/>
            <person name="Sancelme M."/>
            <person name="Vuilleumier S."/>
            <person name="Grigoriev I.V."/>
            <person name="Amato P."/>
            <person name="Bringel F."/>
        </authorList>
    </citation>
    <scope>NUCLEOTIDE SEQUENCE</scope>
    <source>
        <strain evidence="6">PDD-24b-2</strain>
    </source>
</reference>
<gene>
    <name evidence="6" type="ORF">MKK02DRAFT_22390</name>
</gene>
<dbReference type="PANTHER" id="PTHR11863">
    <property type="entry name" value="STEROL DESATURASE"/>
    <property type="match status" value="1"/>
</dbReference>
<evidence type="ECO:0000256" key="4">
    <source>
        <dbReference type="ARBA" id="ARBA00023136"/>
    </source>
</evidence>
<dbReference type="InterPro" id="IPR050307">
    <property type="entry name" value="Sterol_Desaturase_Related"/>
</dbReference>
<comment type="subcellular location">
    <subcellularLocation>
        <location evidence="1">Membrane</location>
    </subcellularLocation>
</comment>
<keyword evidence="7" id="KW-1185">Reference proteome</keyword>
<evidence type="ECO:0000256" key="3">
    <source>
        <dbReference type="ARBA" id="ARBA00022989"/>
    </source>
</evidence>
<accession>A0AA38HFK1</accession>
<sequence length="347" mass="39796">MLHHIPSVIRASNATALPLLEMITPSSAGYPIYHTDHRSIFPQISDKHLSLLVPTVLYWACSLGWHFLDTMKFPYFEKRRIHESPEVMARNKCTVAEVVRAVMLQHLIQTVLGLVWFGNEESIYQTEVKVNHLGKMAALAPKVAKGAFLLLGPRTGEAVLRSYGEGLVRWVYWWGIPAAQLVFAFFLLDTWQYFLHRLFHTNRFLYKHVHSVHHRLYVPYAFGALYNHPAEAFLFDSLGSVVAHELSGMTIRQAILFFAISSIKTVDDHAGYRLAWDPCQFLFANNADYHDIHHQMYGLKSNFSQPYFINWDVLLRTRMTRAQASAKVRPSVRSKTAVPATLIDKTE</sequence>
<dbReference type="Pfam" id="PF04116">
    <property type="entry name" value="FA_hydroxylase"/>
    <property type="match status" value="1"/>
</dbReference>
<dbReference type="Proteomes" id="UP001164286">
    <property type="component" value="Unassembled WGS sequence"/>
</dbReference>
<dbReference type="GO" id="GO:0005506">
    <property type="term" value="F:iron ion binding"/>
    <property type="evidence" value="ECO:0007669"/>
    <property type="project" value="InterPro"/>
</dbReference>
<keyword evidence="2" id="KW-0812">Transmembrane</keyword>
<evidence type="ECO:0000259" key="5">
    <source>
        <dbReference type="Pfam" id="PF04116"/>
    </source>
</evidence>
<keyword evidence="3" id="KW-1133">Transmembrane helix</keyword>
<dbReference type="GeneID" id="77725758"/>
<keyword evidence="4" id="KW-0472">Membrane</keyword>
<dbReference type="GO" id="GO:0016020">
    <property type="term" value="C:membrane"/>
    <property type="evidence" value="ECO:0007669"/>
    <property type="project" value="UniProtKB-SubCell"/>
</dbReference>
<dbReference type="InterPro" id="IPR006694">
    <property type="entry name" value="Fatty_acid_hydroxylase"/>
</dbReference>
<proteinExistence type="predicted"/>
<dbReference type="EMBL" id="JAKWFO010000003">
    <property type="protein sequence ID" value="KAI9638111.1"/>
    <property type="molecule type" value="Genomic_DNA"/>
</dbReference>